<dbReference type="GeneID" id="101858551"/>
<organism evidence="1 2">
    <name type="scientific">Aplysia californica</name>
    <name type="common">California sea hare</name>
    <dbReference type="NCBI Taxonomy" id="6500"/>
    <lineage>
        <taxon>Eukaryota</taxon>
        <taxon>Metazoa</taxon>
        <taxon>Spiralia</taxon>
        <taxon>Lophotrochozoa</taxon>
        <taxon>Mollusca</taxon>
        <taxon>Gastropoda</taxon>
        <taxon>Heterobranchia</taxon>
        <taxon>Euthyneura</taxon>
        <taxon>Tectipleura</taxon>
        <taxon>Aplysiida</taxon>
        <taxon>Aplysioidea</taxon>
        <taxon>Aplysiidae</taxon>
        <taxon>Aplysia</taxon>
    </lineage>
</organism>
<dbReference type="Proteomes" id="UP000694888">
    <property type="component" value="Unplaced"/>
</dbReference>
<name>A0ABM0JL14_APLCA</name>
<evidence type="ECO:0000313" key="2">
    <source>
        <dbReference type="RefSeq" id="XP_005096181.1"/>
    </source>
</evidence>
<sequence>MGEADEKVLSLCEEFWQWRLADDPEIASFIGFSEFADRWQDISEKAYLEREERIKEFYTKAVAIDSSHCSPDIALSHRLFVDDLSSYLKGSAFKGYLMPINNIDGIQSEASIFISSVNYDSVEDYKKYICRLKSLPFRIQQVEETLKRGVAQGIVLYPTSLNQVLGQLDTQGNKPVEELNLLKPCLKEPPTIPVADLKQFKEEARSLLLNGVQSAYRSLKKYLEEEYIPQCRASPGVSSLPNGQRWYQQCLDYHLSYATSPQEVHDLGLQEVARIQKQIVDVAKREGLTTDISKLKREIIERQTLFKTKDEALDFVKDICYNRIRPQLPKYFKNIPDIPLKIILVPDYIKGVPLGFYHGGTPDGSREGAYNLNTEDLSKCLPFLLPCLSLHEGEPGHHTQFAHAMTAHHLPNFRRYTEESKYYLAPGKYAKHTAYLEGWGLYVEALGEEMGMYLDNYELLGRYGSEVFRAARMVVDTGLHAFGWSRTQAIQYMLNNTMLEESGAAREIDRYITWPAQSCAYKYGELKIWEMRRRAEKELGMDFDIREFHYRLLSCGAVPLTELEEIVNQFIAETKM</sequence>
<keyword evidence="1" id="KW-1185">Reference proteome</keyword>
<dbReference type="PANTHER" id="PTHR33361">
    <property type="entry name" value="GLR0591 PROTEIN"/>
    <property type="match status" value="1"/>
</dbReference>
<dbReference type="Pfam" id="PF05960">
    <property type="entry name" value="DUF885"/>
    <property type="match status" value="1"/>
</dbReference>
<protein>
    <submittedName>
        <fullName evidence="2">Uncharacterized protein LOC101858551</fullName>
    </submittedName>
</protein>
<accession>A0ABM0JL14</accession>
<evidence type="ECO:0000313" key="1">
    <source>
        <dbReference type="Proteomes" id="UP000694888"/>
    </source>
</evidence>
<dbReference type="PANTHER" id="PTHR33361:SF2">
    <property type="entry name" value="DUF885 DOMAIN-CONTAINING PROTEIN"/>
    <property type="match status" value="1"/>
</dbReference>
<dbReference type="RefSeq" id="XP_005096181.1">
    <property type="nucleotide sequence ID" value="XM_005096124.3"/>
</dbReference>
<proteinExistence type="predicted"/>
<gene>
    <name evidence="2" type="primary">LOC101858551</name>
</gene>
<dbReference type="InterPro" id="IPR010281">
    <property type="entry name" value="DUF885"/>
</dbReference>
<reference evidence="2" key="1">
    <citation type="submission" date="2025-08" db="UniProtKB">
        <authorList>
            <consortium name="RefSeq"/>
        </authorList>
    </citation>
    <scope>IDENTIFICATION</scope>
</reference>